<dbReference type="EMBL" id="CP014145">
    <property type="protein sequence ID" value="AMB60072.1"/>
    <property type="molecule type" value="Genomic_DNA"/>
</dbReference>
<dbReference type="AlphaFoldDB" id="A0A0Y0PJK8"/>
<dbReference type="Pfam" id="PF08713">
    <property type="entry name" value="DNA_alkylation"/>
    <property type="match status" value="1"/>
</dbReference>
<dbReference type="PANTHER" id="PTHR34070:SF1">
    <property type="entry name" value="DNA ALKYLATION REPAIR PROTEIN"/>
    <property type="match status" value="1"/>
</dbReference>
<sequence>MTATQPQAPEEQTAAAVQAALAAVADPARAASSQGFFKTAPGQYGAGDVFIGVTVPQQRAIARRLGALPLAELDLLLGSAVHEHRLTGVIIATKQFEAASGPRSFDQARRQALADWYLAAVRQGRVNNWDIVDTSAPGILGGWLFDRPRDLLFELAASPVLWERRVAMIATQGFITRGDASTTLQLAALLRDDREDLMQKAVGWMLREVGKRVDRALLVGFLDEHASRMPRTELSYATEHLDPALRAHYRALR</sequence>
<evidence type="ECO:0000313" key="1">
    <source>
        <dbReference type="EMBL" id="AMB60072.1"/>
    </source>
</evidence>
<dbReference type="SUPFAM" id="SSF48371">
    <property type="entry name" value="ARM repeat"/>
    <property type="match status" value="1"/>
</dbReference>
<dbReference type="RefSeq" id="WP_067231252.1">
    <property type="nucleotide sequence ID" value="NZ_CP014145.1"/>
</dbReference>
<gene>
    <name evidence="1" type="ORF">AWU67_15740</name>
</gene>
<dbReference type="OrthoDB" id="9775346at2"/>
<dbReference type="InterPro" id="IPR014825">
    <property type="entry name" value="DNA_alkylation"/>
</dbReference>
<dbReference type="KEGG" id="mvd:AWU67_15740"/>
<protein>
    <submittedName>
        <fullName evidence="1">DNA alkylation repair protein</fullName>
    </submittedName>
</protein>
<dbReference type="PANTHER" id="PTHR34070">
    <property type="entry name" value="ARMADILLO-TYPE FOLD"/>
    <property type="match status" value="1"/>
</dbReference>
<organism evidence="1 2">
    <name type="scientific">Microterricola viridarii</name>
    <dbReference type="NCBI Taxonomy" id="412690"/>
    <lineage>
        <taxon>Bacteria</taxon>
        <taxon>Bacillati</taxon>
        <taxon>Actinomycetota</taxon>
        <taxon>Actinomycetes</taxon>
        <taxon>Micrococcales</taxon>
        <taxon>Microbacteriaceae</taxon>
        <taxon>Microterricola</taxon>
    </lineage>
</organism>
<reference evidence="1 2" key="1">
    <citation type="journal article" date="2016" name="J. Biotechnol.">
        <title>First complete genome sequence of a species in the genus Microterricola, an extremophilic cold active enzyme producing bacterial strain ERGS5:02 isolated from Sikkim Himalaya.</title>
        <authorList>
            <person name="Himanshu"/>
            <person name="Swarnkar M.K."/>
            <person name="Singh D."/>
            <person name="Kumar R."/>
        </authorList>
    </citation>
    <scope>NUCLEOTIDE SEQUENCE [LARGE SCALE GENOMIC DNA]</scope>
    <source>
        <strain evidence="1 2">ERGS5:02</strain>
    </source>
</reference>
<name>A0A0Y0PJK8_9MICO</name>
<accession>A0A0Y0PJK8</accession>
<dbReference type="Proteomes" id="UP000058305">
    <property type="component" value="Chromosome"/>
</dbReference>
<keyword evidence="2" id="KW-1185">Reference proteome</keyword>
<reference evidence="2" key="2">
    <citation type="submission" date="2016-01" db="EMBL/GenBank/DDBJ databases">
        <title>First complete genome sequence of a species in the genus Microterricola, an extremophilic cold active enzyme producing strain ERGS5:02 isolated from Sikkim Himalaya.</title>
        <authorList>
            <person name="Kumar R."/>
            <person name="Singh D."/>
            <person name="Swarnkar M.K."/>
        </authorList>
    </citation>
    <scope>NUCLEOTIDE SEQUENCE [LARGE SCALE GENOMIC DNA]</scope>
    <source>
        <strain evidence="2">ERGS5:02</strain>
    </source>
</reference>
<dbReference type="Gene3D" id="1.25.10.90">
    <property type="match status" value="1"/>
</dbReference>
<dbReference type="InterPro" id="IPR016024">
    <property type="entry name" value="ARM-type_fold"/>
</dbReference>
<evidence type="ECO:0000313" key="2">
    <source>
        <dbReference type="Proteomes" id="UP000058305"/>
    </source>
</evidence>
<proteinExistence type="predicted"/>
<dbReference type="CDD" id="cd06561">
    <property type="entry name" value="AlkD_like"/>
    <property type="match status" value="1"/>
</dbReference>